<dbReference type="Gene3D" id="2.60.40.3500">
    <property type="match status" value="2"/>
</dbReference>
<evidence type="ECO:0000313" key="3">
    <source>
        <dbReference type="EMBL" id="WFD11013.1"/>
    </source>
</evidence>
<gene>
    <name evidence="3" type="ORF">P4S50_02765</name>
</gene>
<protein>
    <submittedName>
        <fullName evidence="3">N-acetylmuramoyl-L-alanine amidase family protein</fullName>
    </submittedName>
</protein>
<dbReference type="InterPro" id="IPR012854">
    <property type="entry name" value="Cu_amine_oxidase-like_N"/>
</dbReference>
<dbReference type="PANTHER" id="PTHR30404:SF0">
    <property type="entry name" value="N-ACETYLMURAMOYL-L-ALANINE AMIDASE AMIC"/>
    <property type="match status" value="1"/>
</dbReference>
<accession>A0ABY8EDJ5</accession>
<dbReference type="InterPro" id="IPR036582">
    <property type="entry name" value="Mao_N_sf"/>
</dbReference>
<organism evidence="3 4">
    <name type="scientific">Tepidibacter hydrothermalis</name>
    <dbReference type="NCBI Taxonomy" id="3036126"/>
    <lineage>
        <taxon>Bacteria</taxon>
        <taxon>Bacillati</taxon>
        <taxon>Bacillota</taxon>
        <taxon>Clostridia</taxon>
        <taxon>Peptostreptococcales</taxon>
        <taxon>Peptostreptococcaceae</taxon>
        <taxon>Tepidibacter</taxon>
    </lineage>
</organism>
<dbReference type="InterPro" id="IPR002508">
    <property type="entry name" value="MurNAc-LAA_cat"/>
</dbReference>
<dbReference type="RefSeq" id="WP_277732977.1">
    <property type="nucleotide sequence ID" value="NZ_CP120733.1"/>
</dbReference>
<dbReference type="PANTHER" id="PTHR30404">
    <property type="entry name" value="N-ACETYLMURAMOYL-L-ALANINE AMIDASE"/>
    <property type="match status" value="1"/>
</dbReference>
<keyword evidence="1" id="KW-0378">Hydrolase</keyword>
<dbReference type="SUPFAM" id="SSF55383">
    <property type="entry name" value="Copper amine oxidase, domain N"/>
    <property type="match status" value="1"/>
</dbReference>
<feature type="domain" description="MurNAc-LAA" evidence="2">
    <location>
        <begin position="554"/>
        <end position="671"/>
    </location>
</feature>
<dbReference type="Gene3D" id="3.40.630.40">
    <property type="entry name" value="Zn-dependent exopeptidases"/>
    <property type="match status" value="1"/>
</dbReference>
<dbReference type="InterPro" id="IPR050695">
    <property type="entry name" value="N-acetylmuramoyl_amidase_3"/>
</dbReference>
<proteinExistence type="predicted"/>
<dbReference type="Gene3D" id="3.30.457.10">
    <property type="entry name" value="Copper amine oxidase-like, N-terminal domain"/>
    <property type="match status" value="1"/>
</dbReference>
<evidence type="ECO:0000256" key="1">
    <source>
        <dbReference type="ARBA" id="ARBA00022801"/>
    </source>
</evidence>
<dbReference type="Pfam" id="PF07833">
    <property type="entry name" value="Cu_amine_oxidN1"/>
    <property type="match status" value="1"/>
</dbReference>
<sequence>MRRLGSVFSLFLIVFCLLANLSYANEDVLEGSFVLDGKNVKLPITKVKLDGKYLKGDVPPVILNDRTLVPVRLVSENLGAKVIWDGKKYEVHIQKDDKEIVLKIDSYKAYVNGKEYTLPDKVPAKLISDRTMVPVRFVSEQLGVNVDWDASNRVVLLESQDDFTKVENIEYSLDEVKIKLSDKSTYKDMILVNPDRLIIDIQDSKMATPKDKYLVNGQIIKNIRVSQFSEEPMESRVVIDLNYMDEYDITQDDNIITIKFKIKDNYAKFEFEKDDKEEFKVSRDVKSRYKSFYLDGPNRFVIDLYYTKIYDDEQSVEKEINEEYVKSYRAYYYEDEHRTRLVLTLKEGIDRRNIKLTEDESDINILFDFLEVDIDNESLEYDFNSNNSLFKVTKKILDDESSEDVEEDIIEYDEWENKIKVNIDNKYIDLKDEEIEVNDYFVKSIEVDKKSDYTRINIYLKDDVIYKVLDEDDNSVKIKLYTEEETQRNGKYLVVIDAGHGGKDPGAVSPIDKTKEKDLTLQISKMLNEKLVQNGYDTIMTRTDDTYPELKARTEIANNKDADLFISIHINAVDKTDIHGIQTLYYPNNGEYANGRDNEALAKIIHKELINQTGAADRKMVKRPNLIVIKYTEMPAVLIECGFLTNSNELNLMKSQEYQDKLVDGIYKGVQKYFEGQQ</sequence>
<dbReference type="SUPFAM" id="SSF53187">
    <property type="entry name" value="Zn-dependent exopeptidases"/>
    <property type="match status" value="1"/>
</dbReference>
<dbReference type="EMBL" id="CP120733">
    <property type="protein sequence ID" value="WFD11013.1"/>
    <property type="molecule type" value="Genomic_DNA"/>
</dbReference>
<dbReference type="CDD" id="cd02696">
    <property type="entry name" value="MurNAc-LAA"/>
    <property type="match status" value="1"/>
</dbReference>
<evidence type="ECO:0000259" key="2">
    <source>
        <dbReference type="SMART" id="SM00646"/>
    </source>
</evidence>
<dbReference type="Pfam" id="PF01520">
    <property type="entry name" value="Amidase_3"/>
    <property type="match status" value="1"/>
</dbReference>
<dbReference type="Pfam" id="PF11741">
    <property type="entry name" value="AMIN"/>
    <property type="match status" value="2"/>
</dbReference>
<evidence type="ECO:0000313" key="4">
    <source>
        <dbReference type="Proteomes" id="UP001222800"/>
    </source>
</evidence>
<dbReference type="InterPro" id="IPR021731">
    <property type="entry name" value="AMIN_dom"/>
</dbReference>
<dbReference type="Proteomes" id="UP001222800">
    <property type="component" value="Chromosome"/>
</dbReference>
<keyword evidence="4" id="KW-1185">Reference proteome</keyword>
<name>A0ABY8EDJ5_9FIRM</name>
<reference evidence="3 4" key="1">
    <citation type="submission" date="2023-03" db="EMBL/GenBank/DDBJ databases">
        <title>Complete genome sequence of Tepidibacter sp. SWIR-1, isolated from a deep-sea hydrothermal vent.</title>
        <authorList>
            <person name="Li X."/>
        </authorList>
    </citation>
    <scope>NUCLEOTIDE SEQUENCE [LARGE SCALE GENOMIC DNA]</scope>
    <source>
        <strain evidence="3 4">SWIR-1</strain>
    </source>
</reference>
<dbReference type="SMART" id="SM00646">
    <property type="entry name" value="Ami_3"/>
    <property type="match status" value="1"/>
</dbReference>